<comment type="caution">
    <text evidence="1">The sequence shown here is derived from an EMBL/GenBank/DDBJ whole genome shotgun (WGS) entry which is preliminary data.</text>
</comment>
<sequence>MRWAPTRSSLSASTLVHSKILYCCVPLSQDRLLPFADSPLPEVRSSHRIIRRLPGPRPVIGHLTLFRQGKMSVDMTLLLLGSFFLVGFNSLRISDICIYTQQHFNSLQEFLASATTPLEELIVYHVEEYFRGPIDSKWLDISLILDNVRSLTLTFDDCIRSKYSDEVFFKGWTRNIKCCGHNNKLRHVTLRGRPYFILGFHTFDMDELWDSLGTALNEAEVETMVEVHPTFAQEETSDGINARGSILRKLSRSVCGGVNARTCIVNPEALEYDLYDSLGPF</sequence>
<proteinExistence type="predicted"/>
<dbReference type="RefSeq" id="XP_060324349.1">
    <property type="nucleotide sequence ID" value="XM_060474564.1"/>
</dbReference>
<dbReference type="EMBL" id="JAUEPS010000064">
    <property type="protein sequence ID" value="KAK0442531.1"/>
    <property type="molecule type" value="Genomic_DNA"/>
</dbReference>
<organism evidence="1 2">
    <name type="scientific">Armillaria tabescens</name>
    <name type="common">Ringless honey mushroom</name>
    <name type="synonym">Agaricus tabescens</name>
    <dbReference type="NCBI Taxonomy" id="1929756"/>
    <lineage>
        <taxon>Eukaryota</taxon>
        <taxon>Fungi</taxon>
        <taxon>Dikarya</taxon>
        <taxon>Basidiomycota</taxon>
        <taxon>Agaricomycotina</taxon>
        <taxon>Agaricomycetes</taxon>
        <taxon>Agaricomycetidae</taxon>
        <taxon>Agaricales</taxon>
        <taxon>Marasmiineae</taxon>
        <taxon>Physalacriaceae</taxon>
        <taxon>Desarmillaria</taxon>
    </lineage>
</organism>
<protein>
    <submittedName>
        <fullName evidence="1">Uncharacterized protein</fullName>
    </submittedName>
</protein>
<accession>A0AA39MPP6</accession>
<evidence type="ECO:0000313" key="2">
    <source>
        <dbReference type="Proteomes" id="UP001175211"/>
    </source>
</evidence>
<dbReference type="Proteomes" id="UP001175211">
    <property type="component" value="Unassembled WGS sequence"/>
</dbReference>
<reference evidence="1" key="1">
    <citation type="submission" date="2023-06" db="EMBL/GenBank/DDBJ databases">
        <authorList>
            <consortium name="Lawrence Berkeley National Laboratory"/>
            <person name="Ahrendt S."/>
            <person name="Sahu N."/>
            <person name="Indic B."/>
            <person name="Wong-Bajracharya J."/>
            <person name="Merenyi Z."/>
            <person name="Ke H.-M."/>
            <person name="Monk M."/>
            <person name="Kocsube S."/>
            <person name="Drula E."/>
            <person name="Lipzen A."/>
            <person name="Balint B."/>
            <person name="Henrissat B."/>
            <person name="Andreopoulos B."/>
            <person name="Martin F.M."/>
            <person name="Harder C.B."/>
            <person name="Rigling D."/>
            <person name="Ford K.L."/>
            <person name="Foster G.D."/>
            <person name="Pangilinan J."/>
            <person name="Papanicolaou A."/>
            <person name="Barry K."/>
            <person name="LaButti K."/>
            <person name="Viragh M."/>
            <person name="Koriabine M."/>
            <person name="Yan M."/>
            <person name="Riley R."/>
            <person name="Champramary S."/>
            <person name="Plett K.L."/>
            <person name="Tsai I.J."/>
            <person name="Slot J."/>
            <person name="Sipos G."/>
            <person name="Plett J."/>
            <person name="Nagy L.G."/>
            <person name="Grigoriev I.V."/>
        </authorList>
    </citation>
    <scope>NUCLEOTIDE SEQUENCE</scope>
    <source>
        <strain evidence="1">CCBAS 213</strain>
    </source>
</reference>
<keyword evidence="2" id="KW-1185">Reference proteome</keyword>
<name>A0AA39MPP6_ARMTA</name>
<dbReference type="AlphaFoldDB" id="A0AA39MPP6"/>
<evidence type="ECO:0000313" key="1">
    <source>
        <dbReference type="EMBL" id="KAK0442531.1"/>
    </source>
</evidence>
<dbReference type="GeneID" id="85358112"/>
<gene>
    <name evidence="1" type="ORF">EV420DRAFT_1578459</name>
</gene>